<reference evidence="3" key="1">
    <citation type="submission" date="2019-08" db="EMBL/GenBank/DDBJ databases">
        <authorList>
            <person name="Kucharzyk K."/>
            <person name="Murdoch R.W."/>
            <person name="Higgins S."/>
            <person name="Loffler F."/>
        </authorList>
    </citation>
    <scope>NUCLEOTIDE SEQUENCE</scope>
</reference>
<accession>A0A644YAZ0</accession>
<sequence>MTGISGLLSNSLNNLSGVSSTYSGGKAVGQESGSDFSNVLSDALEQYRELDNEGDYATLDLLSGNTNDLSSALISTEKSELALNFTVAVRNKAVEAYKEIMNMQV</sequence>
<dbReference type="HAMAP" id="MF_00724">
    <property type="entry name" value="FliE"/>
    <property type="match status" value="1"/>
</dbReference>
<dbReference type="GO" id="GO:0009425">
    <property type="term" value="C:bacterial-type flagellum basal body"/>
    <property type="evidence" value="ECO:0007669"/>
    <property type="project" value="UniProtKB-SubCell"/>
</dbReference>
<dbReference type="Pfam" id="PF02049">
    <property type="entry name" value="FliE"/>
    <property type="match status" value="1"/>
</dbReference>
<proteinExistence type="inferred from homology"/>
<dbReference type="EMBL" id="VSSQ01004549">
    <property type="protein sequence ID" value="MPM25660.1"/>
    <property type="molecule type" value="Genomic_DNA"/>
</dbReference>
<dbReference type="GO" id="GO:0005198">
    <property type="term" value="F:structural molecule activity"/>
    <property type="evidence" value="ECO:0007669"/>
    <property type="project" value="InterPro"/>
</dbReference>
<dbReference type="AlphaFoldDB" id="A0A644YAZ0"/>
<gene>
    <name evidence="3" type="primary">fliE_10</name>
    <name evidence="3" type="ORF">SDC9_72158</name>
</gene>
<evidence type="ECO:0000256" key="1">
    <source>
        <dbReference type="ARBA" id="ARBA00004117"/>
    </source>
</evidence>
<comment type="subcellular location">
    <subcellularLocation>
        <location evidence="1">Bacterial flagellum basal body</location>
    </subcellularLocation>
</comment>
<keyword evidence="2" id="KW-0975">Bacterial flagellum</keyword>
<dbReference type="GO" id="GO:0071973">
    <property type="term" value="P:bacterial-type flagellum-dependent cell motility"/>
    <property type="evidence" value="ECO:0007669"/>
    <property type="project" value="InterPro"/>
</dbReference>
<protein>
    <submittedName>
        <fullName evidence="3">Flagellar hook-basal body complex protein FliE</fullName>
    </submittedName>
</protein>
<keyword evidence="3" id="KW-0966">Cell projection</keyword>
<name>A0A644YAZ0_9ZZZZ</name>
<dbReference type="GO" id="GO:0003774">
    <property type="term" value="F:cytoskeletal motor activity"/>
    <property type="evidence" value="ECO:0007669"/>
    <property type="project" value="InterPro"/>
</dbReference>
<comment type="caution">
    <text evidence="3">The sequence shown here is derived from an EMBL/GenBank/DDBJ whole genome shotgun (WGS) entry which is preliminary data.</text>
</comment>
<dbReference type="PANTHER" id="PTHR34653:SF1">
    <property type="entry name" value="FLAGELLAR HOOK-BASAL BODY COMPLEX PROTEIN FLIE"/>
    <property type="match status" value="1"/>
</dbReference>
<evidence type="ECO:0000256" key="2">
    <source>
        <dbReference type="ARBA" id="ARBA00023143"/>
    </source>
</evidence>
<dbReference type="PANTHER" id="PTHR34653">
    <property type="match status" value="1"/>
</dbReference>
<keyword evidence="3" id="KW-0282">Flagellum</keyword>
<keyword evidence="3" id="KW-0969">Cilium</keyword>
<dbReference type="InterPro" id="IPR001624">
    <property type="entry name" value="FliE"/>
</dbReference>
<organism evidence="3">
    <name type="scientific">bioreactor metagenome</name>
    <dbReference type="NCBI Taxonomy" id="1076179"/>
    <lineage>
        <taxon>unclassified sequences</taxon>
        <taxon>metagenomes</taxon>
        <taxon>ecological metagenomes</taxon>
    </lineage>
</organism>
<dbReference type="NCBIfam" id="TIGR00205">
    <property type="entry name" value="fliE"/>
    <property type="match status" value="1"/>
</dbReference>
<dbReference type="PRINTS" id="PR01006">
    <property type="entry name" value="FLGHOOKFLIE"/>
</dbReference>
<evidence type="ECO:0000313" key="3">
    <source>
        <dbReference type="EMBL" id="MPM25660.1"/>
    </source>
</evidence>